<name>A0A8J9UUW5_9NEOP</name>
<dbReference type="InterPro" id="IPR036865">
    <property type="entry name" value="CRAL-TRIO_dom_sf"/>
</dbReference>
<dbReference type="PRINTS" id="PR00180">
    <property type="entry name" value="CRETINALDHBP"/>
</dbReference>
<evidence type="ECO:0000259" key="1">
    <source>
        <dbReference type="PROSITE" id="PS50191"/>
    </source>
</evidence>
<dbReference type="InterPro" id="IPR001251">
    <property type="entry name" value="CRAL-TRIO_dom"/>
</dbReference>
<dbReference type="Proteomes" id="UP000838878">
    <property type="component" value="Chromosome 6"/>
</dbReference>
<dbReference type="SMART" id="SM00516">
    <property type="entry name" value="SEC14"/>
    <property type="match status" value="1"/>
</dbReference>
<dbReference type="CDD" id="cd00170">
    <property type="entry name" value="SEC14"/>
    <property type="match status" value="1"/>
</dbReference>
<dbReference type="SUPFAM" id="SSF46938">
    <property type="entry name" value="CRAL/TRIO N-terminal domain"/>
    <property type="match status" value="1"/>
</dbReference>
<reference evidence="2" key="1">
    <citation type="submission" date="2021-12" db="EMBL/GenBank/DDBJ databases">
        <authorList>
            <person name="Martin H S."/>
        </authorList>
    </citation>
    <scope>NUCLEOTIDE SEQUENCE</scope>
</reference>
<dbReference type="SUPFAM" id="SSF52087">
    <property type="entry name" value="CRAL/TRIO domain"/>
    <property type="match status" value="1"/>
</dbReference>
<dbReference type="PANTHER" id="PTHR10174">
    <property type="entry name" value="ALPHA-TOCOPHEROL TRANSFER PROTEIN-RELATED"/>
    <property type="match status" value="1"/>
</dbReference>
<dbReference type="GO" id="GO:0016020">
    <property type="term" value="C:membrane"/>
    <property type="evidence" value="ECO:0007669"/>
    <property type="project" value="TreeGrafter"/>
</dbReference>
<dbReference type="AlphaFoldDB" id="A0A8J9UUW5"/>
<dbReference type="OrthoDB" id="6682367at2759"/>
<feature type="non-terminal residue" evidence="2">
    <location>
        <position position="309"/>
    </location>
</feature>
<organism evidence="2 3">
    <name type="scientific">Brenthis ino</name>
    <name type="common">lesser marbled fritillary</name>
    <dbReference type="NCBI Taxonomy" id="405034"/>
    <lineage>
        <taxon>Eukaryota</taxon>
        <taxon>Metazoa</taxon>
        <taxon>Ecdysozoa</taxon>
        <taxon>Arthropoda</taxon>
        <taxon>Hexapoda</taxon>
        <taxon>Insecta</taxon>
        <taxon>Pterygota</taxon>
        <taxon>Neoptera</taxon>
        <taxon>Endopterygota</taxon>
        <taxon>Lepidoptera</taxon>
        <taxon>Glossata</taxon>
        <taxon>Ditrysia</taxon>
        <taxon>Papilionoidea</taxon>
        <taxon>Nymphalidae</taxon>
        <taxon>Heliconiinae</taxon>
        <taxon>Argynnini</taxon>
        <taxon>Brenthis</taxon>
    </lineage>
</organism>
<feature type="domain" description="CRAL-TRIO" evidence="1">
    <location>
        <begin position="89"/>
        <end position="256"/>
    </location>
</feature>
<evidence type="ECO:0000313" key="2">
    <source>
        <dbReference type="EMBL" id="CAH0726588.1"/>
    </source>
</evidence>
<keyword evidence="3" id="KW-1185">Reference proteome</keyword>
<sequence length="309" mass="35771">MIRPLSKALQEKAEKELFEKPNRTPSDILALREWLKKQPHLQSVNPTDQLLVAFLRGNKYSLERSKEKLDMLYTLRAVVPEIFRDRNPFDPIIQEILQLGIFLPLDDCMAEDSCRIVSCRFGLYNPSKHKMSDVLKVIFMILEILILEDDNYVIAGEIGLTDMKGAGFNAFLQFTPALAQKLVTCMEKAFPLRMKGVYILHTPSGFETAFQILKTFLGDKLRNRFQVIGQNKEQVYSFFPKEVLPKEYGGMARSLDELTVYWKAKVESYQDWFLEQDKQYSDESLRLDKPRTSSTLFGVEGSFRKLEVD</sequence>
<dbReference type="PANTHER" id="PTHR10174:SF216">
    <property type="entry name" value="CRAL-TRIO DOMAIN-CONTAINING PROTEIN-RELATED"/>
    <property type="match status" value="1"/>
</dbReference>
<evidence type="ECO:0000313" key="3">
    <source>
        <dbReference type="Proteomes" id="UP000838878"/>
    </source>
</evidence>
<dbReference type="Gene3D" id="1.20.5.1200">
    <property type="entry name" value="Alpha-tocopherol transfer"/>
    <property type="match status" value="1"/>
</dbReference>
<dbReference type="Gene3D" id="3.40.525.10">
    <property type="entry name" value="CRAL-TRIO lipid binding domain"/>
    <property type="match status" value="1"/>
</dbReference>
<dbReference type="PROSITE" id="PS50191">
    <property type="entry name" value="CRAL_TRIO"/>
    <property type="match status" value="1"/>
</dbReference>
<dbReference type="Gene3D" id="1.10.8.20">
    <property type="entry name" value="N-terminal domain of phosphatidylinositol transfer protein sec14p"/>
    <property type="match status" value="1"/>
</dbReference>
<proteinExistence type="predicted"/>
<protein>
    <recommendedName>
        <fullName evidence="1">CRAL-TRIO domain-containing protein</fullName>
    </recommendedName>
</protein>
<accession>A0A8J9UUW5</accession>
<dbReference type="GO" id="GO:1902936">
    <property type="term" value="F:phosphatidylinositol bisphosphate binding"/>
    <property type="evidence" value="ECO:0007669"/>
    <property type="project" value="TreeGrafter"/>
</dbReference>
<dbReference type="EMBL" id="OV170226">
    <property type="protein sequence ID" value="CAH0726588.1"/>
    <property type="molecule type" value="Genomic_DNA"/>
</dbReference>
<dbReference type="Pfam" id="PF00650">
    <property type="entry name" value="CRAL_TRIO"/>
    <property type="match status" value="1"/>
</dbReference>
<gene>
    <name evidence="2" type="ORF">BINO364_LOCUS12032</name>
</gene>
<dbReference type="InterPro" id="IPR036273">
    <property type="entry name" value="CRAL/TRIO_N_dom_sf"/>
</dbReference>